<evidence type="ECO:0000313" key="10">
    <source>
        <dbReference type="Proteomes" id="UP000321570"/>
    </source>
</evidence>
<dbReference type="SUPFAM" id="SSF47616">
    <property type="entry name" value="GST C-terminal domain-like"/>
    <property type="match status" value="1"/>
</dbReference>
<evidence type="ECO:0000256" key="3">
    <source>
        <dbReference type="ARBA" id="ARBA00005861"/>
    </source>
</evidence>
<evidence type="ECO:0000256" key="2">
    <source>
        <dbReference type="ARBA" id="ARBA00003701"/>
    </source>
</evidence>
<dbReference type="CDD" id="cd03192">
    <property type="entry name" value="GST_C_Sigma_like"/>
    <property type="match status" value="1"/>
</dbReference>
<dbReference type="PROSITE" id="PS50405">
    <property type="entry name" value="GST_CTER"/>
    <property type="match status" value="1"/>
</dbReference>
<dbReference type="GO" id="GO:0004364">
    <property type="term" value="F:glutathione transferase activity"/>
    <property type="evidence" value="ECO:0007669"/>
    <property type="project" value="UniProtKB-EC"/>
</dbReference>
<reference evidence="11" key="1">
    <citation type="submission" date="2017-02" db="UniProtKB">
        <authorList>
            <consortium name="WormBaseParasite"/>
        </authorList>
    </citation>
    <scope>IDENTIFICATION</scope>
</reference>
<feature type="domain" description="GST N-terminal" evidence="5">
    <location>
        <begin position="7"/>
        <end position="89"/>
    </location>
</feature>
<protein>
    <submittedName>
        <fullName evidence="11">Glutathione transferase</fullName>
    </submittedName>
</protein>
<dbReference type="OrthoDB" id="414243at2759"/>
<organism evidence="11">
    <name type="scientific">Hymenolepis diminuta</name>
    <name type="common">Rat tapeworm</name>
    <dbReference type="NCBI Taxonomy" id="6216"/>
    <lineage>
        <taxon>Eukaryota</taxon>
        <taxon>Metazoa</taxon>
        <taxon>Spiralia</taxon>
        <taxon>Lophotrochozoa</taxon>
        <taxon>Platyhelminthes</taxon>
        <taxon>Cestoda</taxon>
        <taxon>Eucestoda</taxon>
        <taxon>Cyclophyllidea</taxon>
        <taxon>Hymenolepididae</taxon>
        <taxon>Hymenolepis</taxon>
    </lineage>
</organism>
<dbReference type="InterPro" id="IPR036282">
    <property type="entry name" value="Glutathione-S-Trfase_C_sf"/>
</dbReference>
<dbReference type="Gene3D" id="1.20.1050.10">
    <property type="match status" value="1"/>
</dbReference>
<dbReference type="GO" id="GO:0006749">
    <property type="term" value="P:glutathione metabolic process"/>
    <property type="evidence" value="ECO:0007669"/>
    <property type="project" value="TreeGrafter"/>
</dbReference>
<dbReference type="CDD" id="cd00570">
    <property type="entry name" value="GST_N_family"/>
    <property type="match status" value="1"/>
</dbReference>
<comment type="similarity">
    <text evidence="3">Belongs to the GST superfamily. Mu family.</text>
</comment>
<dbReference type="STRING" id="6216.A0A0R3SCI7"/>
<proteinExistence type="inferred from homology"/>
<dbReference type="Proteomes" id="UP000321570">
    <property type="component" value="Unassembled WGS sequence"/>
</dbReference>
<dbReference type="PANTHER" id="PTHR11571:SF150">
    <property type="entry name" value="GLUTATHIONE S-TRANSFERASE"/>
    <property type="match status" value="1"/>
</dbReference>
<dbReference type="InterPro" id="IPR004045">
    <property type="entry name" value="Glutathione_S-Trfase_N"/>
</dbReference>
<dbReference type="InterPro" id="IPR040079">
    <property type="entry name" value="Glutathione_S-Trfase"/>
</dbReference>
<dbReference type="InterPro" id="IPR004046">
    <property type="entry name" value="GST_C"/>
</dbReference>
<dbReference type="WBParaSite" id="HDID_0000230201-mRNA-1">
    <property type="protein sequence ID" value="HDID_0000230201-mRNA-1"/>
    <property type="gene ID" value="HDID_0000230201"/>
</dbReference>
<sequence>MASLEEAKITFYHMKNCPFSGPIKLLLAHRNFDYTDVPIRYSDWLEKREELITCRVPALRIQHHNGKLEWMTEANAILRCLGEQYNLLGRTIMDKFYCDRIIGKVQESGSLLQEYFKYRKYHHDDEDDYKAYKEKLFTDISVILDDLDKMLVETKGEYAASDDITIADFYMLDFIDFLRANKQECLQPYPNLEKWRKHLMENNQSVARFTASRSWLII</sequence>
<comment type="function">
    <text evidence="1">GST isoenzymes appear to play a central role in the parasite detoxification system. Other functions are also suspected including a role in increasing the solubility of haematin in the parasite gut.</text>
</comment>
<evidence type="ECO:0000313" key="11">
    <source>
        <dbReference type="WBParaSite" id="HDID_0000230201-mRNA-1"/>
    </source>
</evidence>
<dbReference type="Gene3D" id="3.40.30.10">
    <property type="entry name" value="Glutaredoxin"/>
    <property type="match status" value="1"/>
</dbReference>
<dbReference type="InterPro" id="IPR036249">
    <property type="entry name" value="Thioredoxin-like_sf"/>
</dbReference>
<name>A0A0R3SCI7_HYMDI</name>
<feature type="domain" description="GST C-terminal" evidence="6">
    <location>
        <begin position="91"/>
        <end position="218"/>
    </location>
</feature>
<dbReference type="EMBL" id="CABIJS010000233">
    <property type="protein sequence ID" value="VUZ47362.1"/>
    <property type="molecule type" value="Genomic_DNA"/>
</dbReference>
<accession>A0A0R3SCI7</accession>
<dbReference type="SUPFAM" id="SSF52833">
    <property type="entry name" value="Thioredoxin-like"/>
    <property type="match status" value="1"/>
</dbReference>
<dbReference type="Pfam" id="PF14497">
    <property type="entry name" value="GST_C_3"/>
    <property type="match status" value="1"/>
</dbReference>
<dbReference type="AlphaFoldDB" id="A0A0R3SCI7"/>
<dbReference type="PANTHER" id="PTHR11571">
    <property type="entry name" value="GLUTATHIONE S-TRANSFERASE"/>
    <property type="match status" value="1"/>
</dbReference>
<gene>
    <name evidence="7" type="ORF">HDID_LOCUS2303</name>
    <name evidence="8" type="ORF">WMSIL1_LOCUS6986</name>
</gene>
<dbReference type="InterPro" id="IPR010987">
    <property type="entry name" value="Glutathione-S-Trfase_C-like"/>
</dbReference>
<evidence type="ECO:0000313" key="7">
    <source>
        <dbReference type="EMBL" id="VDL19764.1"/>
    </source>
</evidence>
<evidence type="ECO:0000259" key="5">
    <source>
        <dbReference type="PROSITE" id="PS50404"/>
    </source>
</evidence>
<evidence type="ECO:0000256" key="4">
    <source>
        <dbReference type="ARBA" id="ARBA00011738"/>
    </source>
</evidence>
<evidence type="ECO:0000259" key="6">
    <source>
        <dbReference type="PROSITE" id="PS50405"/>
    </source>
</evidence>
<dbReference type="EMBL" id="UYSG01000548">
    <property type="protein sequence ID" value="VDL19764.1"/>
    <property type="molecule type" value="Genomic_DNA"/>
</dbReference>
<comment type="subunit">
    <text evidence="4">Homodimer.</text>
</comment>
<reference evidence="8 10" key="3">
    <citation type="submission" date="2019-07" db="EMBL/GenBank/DDBJ databases">
        <authorList>
            <person name="Jastrzebski P J."/>
            <person name="Paukszto L."/>
            <person name="Jastrzebski P J."/>
        </authorList>
    </citation>
    <scope>NUCLEOTIDE SEQUENCE [LARGE SCALE GENOMIC DNA]</scope>
    <source>
        <strain evidence="8 10">WMS-il1</strain>
    </source>
</reference>
<keyword evidence="10" id="KW-1185">Reference proteome</keyword>
<reference evidence="7 9" key="2">
    <citation type="submission" date="2018-11" db="EMBL/GenBank/DDBJ databases">
        <authorList>
            <consortium name="Pathogen Informatics"/>
        </authorList>
    </citation>
    <scope>NUCLEOTIDE SEQUENCE [LARGE SCALE GENOMIC DNA]</scope>
</reference>
<dbReference type="Proteomes" id="UP000274504">
    <property type="component" value="Unassembled WGS sequence"/>
</dbReference>
<evidence type="ECO:0000313" key="9">
    <source>
        <dbReference type="Proteomes" id="UP000274504"/>
    </source>
</evidence>
<evidence type="ECO:0000256" key="1">
    <source>
        <dbReference type="ARBA" id="ARBA00002446"/>
    </source>
</evidence>
<dbReference type="InterPro" id="IPR050213">
    <property type="entry name" value="GST_superfamily"/>
</dbReference>
<dbReference type="SFLD" id="SFLDS00019">
    <property type="entry name" value="Glutathione_Transferase_(cytos"/>
    <property type="match status" value="1"/>
</dbReference>
<evidence type="ECO:0000313" key="8">
    <source>
        <dbReference type="EMBL" id="VUZ47362.1"/>
    </source>
</evidence>
<dbReference type="PROSITE" id="PS50404">
    <property type="entry name" value="GST_NTER"/>
    <property type="match status" value="1"/>
</dbReference>
<comment type="function">
    <text evidence="2">Conjugation of reduced glutathione to a wide number of exogenous and endogenous hydrophobic electrophiles.</text>
</comment>